<reference evidence="2" key="2">
    <citation type="submission" date="2018-05" db="EMBL/GenBank/DDBJ databases">
        <title>OpunRS2 (Oryza punctata Reference Sequence Version 2).</title>
        <authorList>
            <person name="Zhang J."/>
            <person name="Kudrna D."/>
            <person name="Lee S."/>
            <person name="Talag J."/>
            <person name="Welchert J."/>
            <person name="Wing R.A."/>
        </authorList>
    </citation>
    <scope>NUCLEOTIDE SEQUENCE [LARGE SCALE GENOMIC DNA]</scope>
</reference>
<sequence length="184" mass="20032">MAAAAAATAHSSAAPQASPTLRRSGSSGDSQWIVALPESSSKDITVSLNAYRNCRFGLFASTAKAELQRQQGGPPIAIEMATCGDCHMFPSEMISHKTHPISTCYPDEGTRRKEKEVSVADRDSSNPSRLLHAHFTQESTLQTAPYAAAAGQQLPWSDFSIAFSLLNFRLLLRFWLRFDALSDL</sequence>
<dbReference type="AlphaFoldDB" id="A0A0E0LV34"/>
<feature type="compositionally biased region" description="Polar residues" evidence="1">
    <location>
        <begin position="19"/>
        <end position="28"/>
    </location>
</feature>
<evidence type="ECO:0000313" key="2">
    <source>
        <dbReference type="EnsemblPlants" id="OPUNC08G13600.1"/>
    </source>
</evidence>
<keyword evidence="3" id="KW-1185">Reference proteome</keyword>
<evidence type="ECO:0000313" key="3">
    <source>
        <dbReference type="Proteomes" id="UP000026962"/>
    </source>
</evidence>
<name>A0A0E0LV34_ORYPU</name>
<feature type="region of interest" description="Disordered" evidence="1">
    <location>
        <begin position="1"/>
        <end position="28"/>
    </location>
</feature>
<organism evidence="2">
    <name type="scientific">Oryza punctata</name>
    <name type="common">Red rice</name>
    <dbReference type="NCBI Taxonomy" id="4537"/>
    <lineage>
        <taxon>Eukaryota</taxon>
        <taxon>Viridiplantae</taxon>
        <taxon>Streptophyta</taxon>
        <taxon>Embryophyta</taxon>
        <taxon>Tracheophyta</taxon>
        <taxon>Spermatophyta</taxon>
        <taxon>Magnoliopsida</taxon>
        <taxon>Liliopsida</taxon>
        <taxon>Poales</taxon>
        <taxon>Poaceae</taxon>
        <taxon>BOP clade</taxon>
        <taxon>Oryzoideae</taxon>
        <taxon>Oryzeae</taxon>
        <taxon>Oryzinae</taxon>
        <taxon>Oryza</taxon>
    </lineage>
</organism>
<proteinExistence type="predicted"/>
<accession>A0A0E0LV34</accession>
<dbReference type="Proteomes" id="UP000026962">
    <property type="component" value="Chromosome 8"/>
</dbReference>
<protein>
    <submittedName>
        <fullName evidence="2">Uncharacterized protein</fullName>
    </submittedName>
</protein>
<dbReference type="EnsemblPlants" id="OPUNC08G13600.1">
    <property type="protein sequence ID" value="OPUNC08G13600.1"/>
    <property type="gene ID" value="OPUNC08G13600"/>
</dbReference>
<reference evidence="2" key="1">
    <citation type="submission" date="2015-04" db="UniProtKB">
        <authorList>
            <consortium name="EnsemblPlants"/>
        </authorList>
    </citation>
    <scope>IDENTIFICATION</scope>
</reference>
<evidence type="ECO:0000256" key="1">
    <source>
        <dbReference type="SAM" id="MobiDB-lite"/>
    </source>
</evidence>
<feature type="compositionally biased region" description="Low complexity" evidence="1">
    <location>
        <begin position="1"/>
        <end position="18"/>
    </location>
</feature>
<dbReference type="HOGENOM" id="CLU_1470457_0_0_1"/>
<dbReference type="Gramene" id="OPUNC08G13600.1">
    <property type="protein sequence ID" value="OPUNC08G13600.1"/>
    <property type="gene ID" value="OPUNC08G13600"/>
</dbReference>